<comment type="caution">
    <text evidence="2">The sequence shown here is derived from an EMBL/GenBank/DDBJ whole genome shotgun (WGS) entry which is preliminary data.</text>
</comment>
<sequence>MKNEQGFILPVTIAISFLFFLVFTFQVNAYMTENGFSKETEEIFILENLMELGVSEIQARLVEDEESSGITGSLNSPTGTISYTVVPLTTTTSQITISCTTKEQRKYSARFVYDYEKKAIGSWIELR</sequence>
<protein>
    <submittedName>
        <fullName evidence="2">Competence type IV pilus minor pilin ComGG</fullName>
    </submittedName>
</protein>
<dbReference type="Pfam" id="PF14173">
    <property type="entry name" value="ComGG"/>
    <property type="match status" value="1"/>
</dbReference>
<feature type="transmembrane region" description="Helical" evidence="1">
    <location>
        <begin position="7"/>
        <end position="27"/>
    </location>
</feature>
<gene>
    <name evidence="2" type="primary">comGG</name>
    <name evidence="2" type="ORF">ACFSFW_21885</name>
</gene>
<dbReference type="EMBL" id="JBHUEK010000031">
    <property type="protein sequence ID" value="MFD1781313.1"/>
    <property type="molecule type" value="Genomic_DNA"/>
</dbReference>
<proteinExistence type="predicted"/>
<keyword evidence="1" id="KW-1133">Transmembrane helix</keyword>
<keyword evidence="1" id="KW-0812">Transmembrane</keyword>
<name>A0ABW4MUT1_9BACI</name>
<keyword evidence="3" id="KW-1185">Reference proteome</keyword>
<dbReference type="RefSeq" id="WP_388041352.1">
    <property type="nucleotide sequence ID" value="NZ_JBHUEK010000031.1"/>
</dbReference>
<keyword evidence="1" id="KW-0472">Membrane</keyword>
<evidence type="ECO:0000313" key="3">
    <source>
        <dbReference type="Proteomes" id="UP001597227"/>
    </source>
</evidence>
<organism evidence="2 3">
    <name type="scientific">Fredinandcohnia salidurans</name>
    <dbReference type="NCBI Taxonomy" id="2595041"/>
    <lineage>
        <taxon>Bacteria</taxon>
        <taxon>Bacillati</taxon>
        <taxon>Bacillota</taxon>
        <taxon>Bacilli</taxon>
        <taxon>Bacillales</taxon>
        <taxon>Bacillaceae</taxon>
        <taxon>Fredinandcohnia</taxon>
    </lineage>
</organism>
<dbReference type="Proteomes" id="UP001597227">
    <property type="component" value="Unassembled WGS sequence"/>
</dbReference>
<reference evidence="3" key="1">
    <citation type="journal article" date="2019" name="Int. J. Syst. Evol. Microbiol.">
        <title>The Global Catalogue of Microorganisms (GCM) 10K type strain sequencing project: providing services to taxonomists for standard genome sequencing and annotation.</title>
        <authorList>
            <consortium name="The Broad Institute Genomics Platform"/>
            <consortium name="The Broad Institute Genome Sequencing Center for Infectious Disease"/>
            <person name="Wu L."/>
            <person name="Ma J."/>
        </authorList>
    </citation>
    <scope>NUCLEOTIDE SEQUENCE [LARGE SCALE GENOMIC DNA]</scope>
    <source>
        <strain evidence="3">CCUG 15531</strain>
    </source>
</reference>
<accession>A0ABW4MUT1</accession>
<dbReference type="InterPro" id="IPR020372">
    <property type="entry name" value="Competence_ComGG"/>
</dbReference>
<evidence type="ECO:0000313" key="2">
    <source>
        <dbReference type="EMBL" id="MFD1781313.1"/>
    </source>
</evidence>
<evidence type="ECO:0000256" key="1">
    <source>
        <dbReference type="SAM" id="Phobius"/>
    </source>
</evidence>